<feature type="chain" id="PRO_5036742461" description="Secreted protein" evidence="1">
    <location>
        <begin position="27"/>
        <end position="81"/>
    </location>
</feature>
<name>A0A919JSV9_9ACTN</name>
<keyword evidence="1" id="KW-0732">Signal</keyword>
<evidence type="ECO:0000313" key="3">
    <source>
        <dbReference type="Proteomes" id="UP000636960"/>
    </source>
</evidence>
<accession>A0A919JSV9</accession>
<dbReference type="EMBL" id="BOMV01000014">
    <property type="protein sequence ID" value="GIE94561.1"/>
    <property type="molecule type" value="Genomic_DNA"/>
</dbReference>
<feature type="signal peptide" evidence="1">
    <location>
        <begin position="1"/>
        <end position="26"/>
    </location>
</feature>
<evidence type="ECO:0000313" key="2">
    <source>
        <dbReference type="EMBL" id="GIE94561.1"/>
    </source>
</evidence>
<protein>
    <recommendedName>
        <fullName evidence="4">Secreted protein</fullName>
    </recommendedName>
</protein>
<dbReference type="Proteomes" id="UP000636960">
    <property type="component" value="Unassembled WGS sequence"/>
</dbReference>
<dbReference type="AlphaFoldDB" id="A0A919JSV9"/>
<keyword evidence="3" id="KW-1185">Reference proteome</keyword>
<organism evidence="2 3">
    <name type="scientific">Paractinoplanes rishiriensis</name>
    <dbReference type="NCBI Taxonomy" id="1050105"/>
    <lineage>
        <taxon>Bacteria</taxon>
        <taxon>Bacillati</taxon>
        <taxon>Actinomycetota</taxon>
        <taxon>Actinomycetes</taxon>
        <taxon>Micromonosporales</taxon>
        <taxon>Micromonosporaceae</taxon>
        <taxon>Paractinoplanes</taxon>
    </lineage>
</organism>
<proteinExistence type="predicted"/>
<reference evidence="2" key="1">
    <citation type="submission" date="2021-01" db="EMBL/GenBank/DDBJ databases">
        <title>Whole genome shotgun sequence of Actinoplanes rishiriensis NBRC 108556.</title>
        <authorList>
            <person name="Komaki H."/>
            <person name="Tamura T."/>
        </authorList>
    </citation>
    <scope>NUCLEOTIDE SEQUENCE</scope>
    <source>
        <strain evidence="2">NBRC 108556</strain>
    </source>
</reference>
<evidence type="ECO:0000256" key="1">
    <source>
        <dbReference type="SAM" id="SignalP"/>
    </source>
</evidence>
<dbReference type="RefSeq" id="WP_203780886.1">
    <property type="nucleotide sequence ID" value="NZ_BOMV01000014.1"/>
</dbReference>
<sequence length="81" mass="8547">MRIRTAAAVIATGTVGMLAIAAPATAAAPAPHRVVAQADETWTYGGFYPEPLLCHASGIASGYQYTCNFIFVGFNLWLRTG</sequence>
<gene>
    <name evidence="2" type="ORF">Ari01nite_20260</name>
</gene>
<evidence type="ECO:0008006" key="4">
    <source>
        <dbReference type="Google" id="ProtNLM"/>
    </source>
</evidence>
<comment type="caution">
    <text evidence="2">The sequence shown here is derived from an EMBL/GenBank/DDBJ whole genome shotgun (WGS) entry which is preliminary data.</text>
</comment>